<dbReference type="Proteomes" id="UP000199699">
    <property type="component" value="Unassembled WGS sequence"/>
</dbReference>
<organism evidence="3 4">
    <name type="scientific">Micromonospora nigra</name>
    <dbReference type="NCBI Taxonomy" id="145857"/>
    <lineage>
        <taxon>Bacteria</taxon>
        <taxon>Bacillati</taxon>
        <taxon>Actinomycetota</taxon>
        <taxon>Actinomycetes</taxon>
        <taxon>Micromonosporales</taxon>
        <taxon>Micromonosporaceae</taxon>
        <taxon>Micromonospora</taxon>
    </lineage>
</organism>
<evidence type="ECO:0000313" key="3">
    <source>
        <dbReference type="EMBL" id="SCL12966.1"/>
    </source>
</evidence>
<proteinExistence type="predicted"/>
<dbReference type="AlphaFoldDB" id="A0A1C6R7G8"/>
<name>A0A1C6R7G8_9ACTN</name>
<dbReference type="EMBL" id="FMHT01000002">
    <property type="protein sequence ID" value="SCL12966.1"/>
    <property type="molecule type" value="Genomic_DNA"/>
</dbReference>
<gene>
    <name evidence="3" type="ORF">GA0070616_0082</name>
</gene>
<dbReference type="STRING" id="145857.GA0070616_0082"/>
<feature type="region of interest" description="Disordered" evidence="1">
    <location>
        <begin position="195"/>
        <end position="216"/>
    </location>
</feature>
<feature type="domain" description="ARB-07466-like C-terminal" evidence="2">
    <location>
        <begin position="224"/>
        <end position="319"/>
    </location>
</feature>
<feature type="region of interest" description="Disordered" evidence="1">
    <location>
        <begin position="98"/>
        <end position="122"/>
    </location>
</feature>
<dbReference type="Pfam" id="PF26571">
    <property type="entry name" value="VldE"/>
    <property type="match status" value="1"/>
</dbReference>
<dbReference type="InterPro" id="IPR058593">
    <property type="entry name" value="ARB_07466-like_C"/>
</dbReference>
<evidence type="ECO:0000313" key="4">
    <source>
        <dbReference type="Proteomes" id="UP000199699"/>
    </source>
</evidence>
<keyword evidence="4" id="KW-1185">Reference proteome</keyword>
<sequence>MLQRLATFVDGDKPMSRLAAAGAGVVLLLGGVIVATTAATPRQSAVASATDCLTSTGTAWRLDPEQQRHARTILAIGQQRQLPPRAWAIAIATAAQESSLRNDPTPDRHGSSGLFQQTPPGWGTREQVNDPTYAATAFYTALSKVPDWQTLPLTVAAQTVQRSAYPDAYAKHTATALAALRELADTELDCDQITAGSAAPAPRNPDGTWPKEGCVVRPDPTTNRGCLTPRTAHLIAQAKGAGYANPGCFRPSGPGEHPKGRACDWMMTSGGAATGAQRARGDAMAAWAVANADRLGIMYVIWYRQVWSPAEGWHSYTNPFGGTGPSGEHTNHVHISVY</sequence>
<accession>A0A1C6R7G8</accession>
<evidence type="ECO:0000256" key="1">
    <source>
        <dbReference type="SAM" id="MobiDB-lite"/>
    </source>
</evidence>
<evidence type="ECO:0000259" key="2">
    <source>
        <dbReference type="Pfam" id="PF26571"/>
    </source>
</evidence>
<reference evidence="3 4" key="1">
    <citation type="submission" date="2016-06" db="EMBL/GenBank/DDBJ databases">
        <authorList>
            <person name="Kjaerup R.B."/>
            <person name="Dalgaard T.S."/>
            <person name="Juul-Madsen H.R."/>
        </authorList>
    </citation>
    <scope>NUCLEOTIDE SEQUENCE [LARGE SCALE GENOMIC DNA]</scope>
    <source>
        <strain evidence="3 4">DSM 43818</strain>
    </source>
</reference>
<protein>
    <recommendedName>
        <fullName evidence="2">ARB-07466-like C-terminal domain-containing protein</fullName>
    </recommendedName>
</protein>